<feature type="transmembrane region" description="Helical" evidence="6">
    <location>
        <begin position="137"/>
        <end position="157"/>
    </location>
</feature>
<feature type="transmembrane region" description="Helical" evidence="6">
    <location>
        <begin position="430"/>
        <end position="448"/>
    </location>
</feature>
<feature type="transmembrane region" description="Helical" evidence="6">
    <location>
        <begin position="460"/>
        <end position="477"/>
    </location>
</feature>
<dbReference type="PANTHER" id="PTHR31382:SF3">
    <property type="entry name" value="SODIUM ION_PROTON EXCHANGER (EUROFUNG)"/>
    <property type="match status" value="1"/>
</dbReference>
<dbReference type="GeneID" id="13287521"/>
<dbReference type="EMBL" id="FP929105">
    <property type="protein sequence ID" value="CBX93439.1"/>
    <property type="molecule type" value="Genomic_DNA"/>
</dbReference>
<feature type="domain" description="Cation/H+ exchanger transmembrane" evidence="7">
    <location>
        <begin position="130"/>
        <end position="560"/>
    </location>
</feature>
<dbReference type="InParanoid" id="E4ZPQ4"/>
<feature type="region of interest" description="Disordered" evidence="5">
    <location>
        <begin position="697"/>
        <end position="719"/>
    </location>
</feature>
<dbReference type="eggNOG" id="KOG4505">
    <property type="taxonomic scope" value="Eukaryota"/>
</dbReference>
<evidence type="ECO:0000256" key="3">
    <source>
        <dbReference type="ARBA" id="ARBA00022989"/>
    </source>
</evidence>
<reference evidence="9" key="1">
    <citation type="journal article" date="2011" name="Nat. Commun.">
        <title>Effector diversification within compartments of the Leptosphaeria maculans genome affected by Repeat-Induced Point mutations.</title>
        <authorList>
            <person name="Rouxel T."/>
            <person name="Grandaubert J."/>
            <person name="Hane J.K."/>
            <person name="Hoede C."/>
            <person name="van de Wouw A.P."/>
            <person name="Couloux A."/>
            <person name="Dominguez V."/>
            <person name="Anthouard V."/>
            <person name="Bally P."/>
            <person name="Bourras S."/>
            <person name="Cozijnsen A.J."/>
            <person name="Ciuffetti L.M."/>
            <person name="Degrave A."/>
            <person name="Dilmaghani A."/>
            <person name="Duret L."/>
            <person name="Fudal I."/>
            <person name="Goodwin S.B."/>
            <person name="Gout L."/>
            <person name="Glaser N."/>
            <person name="Linglin J."/>
            <person name="Kema G.H.J."/>
            <person name="Lapalu N."/>
            <person name="Lawrence C.B."/>
            <person name="May K."/>
            <person name="Meyer M."/>
            <person name="Ollivier B."/>
            <person name="Poulain J."/>
            <person name="Schoch C.L."/>
            <person name="Simon A."/>
            <person name="Spatafora J.W."/>
            <person name="Stachowiak A."/>
            <person name="Turgeon B.G."/>
            <person name="Tyler B.M."/>
            <person name="Vincent D."/>
            <person name="Weissenbach J."/>
            <person name="Amselem J."/>
            <person name="Quesneville H."/>
            <person name="Oliver R.P."/>
            <person name="Wincker P."/>
            <person name="Balesdent M.-H."/>
            <person name="Howlett B.J."/>
        </authorList>
    </citation>
    <scope>NUCLEOTIDE SEQUENCE [LARGE SCALE GENOMIC DNA]</scope>
    <source>
        <strain evidence="9">JN3 / isolate v23.1.3 / race Av1-4-5-6-7-8</strain>
    </source>
</reference>
<dbReference type="PANTHER" id="PTHR31382">
    <property type="entry name" value="NA(+)/H(+) ANTIPORTER"/>
    <property type="match status" value="1"/>
</dbReference>
<feature type="transmembrane region" description="Helical" evidence="6">
    <location>
        <begin position="534"/>
        <end position="556"/>
    </location>
</feature>
<dbReference type="InterPro" id="IPR004712">
    <property type="entry name" value="Na+/H+_antiporter_fungi"/>
</dbReference>
<dbReference type="OMA" id="VEIWIVE"/>
<protein>
    <recommendedName>
        <fullName evidence="7">Cation/H+ exchanger transmembrane domain-containing protein</fullName>
    </recommendedName>
</protein>
<feature type="transmembrane region" description="Helical" evidence="6">
    <location>
        <begin position="382"/>
        <end position="409"/>
    </location>
</feature>
<dbReference type="GO" id="GO:0120029">
    <property type="term" value="P:proton export across plasma membrane"/>
    <property type="evidence" value="ECO:0007669"/>
    <property type="project" value="InterPro"/>
</dbReference>
<dbReference type="GO" id="GO:0036376">
    <property type="term" value="P:sodium ion export across plasma membrane"/>
    <property type="evidence" value="ECO:0007669"/>
    <property type="project" value="InterPro"/>
</dbReference>
<feature type="transmembrane region" description="Helical" evidence="6">
    <location>
        <begin position="340"/>
        <end position="362"/>
    </location>
</feature>
<dbReference type="Proteomes" id="UP000002668">
    <property type="component" value="Genome"/>
</dbReference>
<dbReference type="InterPro" id="IPR006153">
    <property type="entry name" value="Cation/H_exchanger_TM"/>
</dbReference>
<organism evidence="9">
    <name type="scientific">Leptosphaeria maculans (strain JN3 / isolate v23.1.3 / race Av1-4-5-6-7-8)</name>
    <name type="common">Blackleg fungus</name>
    <name type="synonym">Phoma lingam</name>
    <dbReference type="NCBI Taxonomy" id="985895"/>
    <lineage>
        <taxon>Eukaryota</taxon>
        <taxon>Fungi</taxon>
        <taxon>Dikarya</taxon>
        <taxon>Ascomycota</taxon>
        <taxon>Pezizomycotina</taxon>
        <taxon>Dothideomycetes</taxon>
        <taxon>Pleosporomycetidae</taxon>
        <taxon>Pleosporales</taxon>
        <taxon>Pleosporineae</taxon>
        <taxon>Leptosphaeriaceae</taxon>
        <taxon>Plenodomus</taxon>
        <taxon>Plenodomus lingam/Leptosphaeria maculans species complex</taxon>
    </lineage>
</organism>
<feature type="region of interest" description="Disordered" evidence="5">
    <location>
        <begin position="635"/>
        <end position="659"/>
    </location>
</feature>
<name>E4ZPQ4_LEPMJ</name>
<evidence type="ECO:0000256" key="4">
    <source>
        <dbReference type="ARBA" id="ARBA00023136"/>
    </source>
</evidence>
<dbReference type="STRING" id="985895.E4ZPQ4"/>
<dbReference type="GO" id="GO:0005886">
    <property type="term" value="C:plasma membrane"/>
    <property type="evidence" value="ECO:0007669"/>
    <property type="project" value="InterPro"/>
</dbReference>
<feature type="compositionally biased region" description="Basic residues" evidence="5">
    <location>
        <begin position="1"/>
        <end position="16"/>
    </location>
</feature>
<proteinExistence type="predicted"/>
<dbReference type="GO" id="GO:0015385">
    <property type="term" value="F:sodium:proton antiporter activity"/>
    <property type="evidence" value="ECO:0007669"/>
    <property type="project" value="InterPro"/>
</dbReference>
<keyword evidence="4 6" id="KW-0472">Membrane</keyword>
<comment type="subcellular location">
    <subcellularLocation>
        <location evidence="1">Membrane</location>
        <topology evidence="1">Multi-pass membrane protein</topology>
    </subcellularLocation>
</comment>
<evidence type="ECO:0000313" key="8">
    <source>
        <dbReference type="EMBL" id="CBX93439.1"/>
    </source>
</evidence>
<feature type="transmembrane region" description="Helical" evidence="6">
    <location>
        <begin position="497"/>
        <end position="514"/>
    </location>
</feature>
<evidence type="ECO:0000256" key="6">
    <source>
        <dbReference type="SAM" id="Phobius"/>
    </source>
</evidence>
<keyword evidence="3 6" id="KW-1133">Transmembrane helix</keyword>
<feature type="transmembrane region" description="Helical" evidence="6">
    <location>
        <begin position="178"/>
        <end position="196"/>
    </location>
</feature>
<feature type="transmembrane region" description="Helical" evidence="6">
    <location>
        <begin position="208"/>
        <end position="231"/>
    </location>
</feature>
<evidence type="ECO:0000256" key="2">
    <source>
        <dbReference type="ARBA" id="ARBA00022692"/>
    </source>
</evidence>
<dbReference type="VEuPathDB" id="FungiDB:LEMA_P043400.1"/>
<dbReference type="AlphaFoldDB" id="E4ZPQ4"/>
<keyword evidence="9" id="KW-1185">Reference proteome</keyword>
<evidence type="ECO:0000256" key="5">
    <source>
        <dbReference type="SAM" id="MobiDB-lite"/>
    </source>
</evidence>
<evidence type="ECO:0000259" key="7">
    <source>
        <dbReference type="Pfam" id="PF00999"/>
    </source>
</evidence>
<gene>
    <name evidence="8" type="ORF">LEMA_P043400.1</name>
</gene>
<sequence length="719" mass="79641">MQLGSVKRRQKSKSRGHSIGSGCEGETDLDSLDRYLSELLKISSLPYRPWRTSAPSAKVLPSPATTFQDLSCDLFCSFSRLPYFTFDSITVFPGETPASFLDKMPTLDVSELNIVISILGAFTILYGVISVKIKQKWFLGEALPAMMVGIALGPVAAKFIDSERWGSAVQDQTSNITLGLTRVVIGVQLVIAGYQLPAKYLWHHWRDMVLVLIPVMTIMWLCTTGCVQLMIPKLTTLTAMVIGSLVTCTDPVLSQAIAKGPFADKYVPRALREIISSEAGANDGFGFPFLLLATYLIRHAPTENVDFKPGFGGIAARAAEVGRLGGGAGQAVEIWIVEGWLYFIFTGVILGAVCGIGSMYMVTFSLKKKWIDTESLLLYPTALGLFIIGICGCTGLDDLLACFCAGAALNWNGKYLDETLQRHDEVNSCIDVLLNFGGFMYIGTIMPWDQFHQPDTTGITYGRLLTLGLLVLLLRRIPAIMVTYKLMPHSVKSWKEALFMGYFGPIGIGAVFYVEHTRHLFPSLDEVETLEEENLIRAMVPVVYFLVFFSIVVHGLSIPALELIYRWQNVPPVVELDPVTLPRLSVSEPLPNNAHIDPKRGSVIQHNRFSRATSREMSGLVTWDTDVEQRYGKSEQGFPSTRLSSTRLQSQPGTPTWKTLETTRASDDTLRDVRMEPVDKPEGYDLGLQRRIMFDEGVGNRRGDGRTRNDGREGNVPHI</sequence>
<feature type="compositionally biased region" description="Polar residues" evidence="5">
    <location>
        <begin position="637"/>
        <end position="659"/>
    </location>
</feature>
<keyword evidence="2 6" id="KW-0812">Transmembrane</keyword>
<evidence type="ECO:0000256" key="1">
    <source>
        <dbReference type="ARBA" id="ARBA00004141"/>
    </source>
</evidence>
<feature type="region of interest" description="Disordered" evidence="5">
    <location>
        <begin position="1"/>
        <end position="24"/>
    </location>
</feature>
<evidence type="ECO:0000313" key="9">
    <source>
        <dbReference type="Proteomes" id="UP000002668"/>
    </source>
</evidence>
<feature type="transmembrane region" description="Helical" evidence="6">
    <location>
        <begin position="112"/>
        <end position="131"/>
    </location>
</feature>
<dbReference type="HOGENOM" id="CLU_008635_4_1_1"/>
<dbReference type="OrthoDB" id="5327978at2759"/>
<dbReference type="GO" id="GO:0042391">
    <property type="term" value="P:regulation of membrane potential"/>
    <property type="evidence" value="ECO:0007669"/>
    <property type="project" value="InterPro"/>
</dbReference>
<accession>E4ZPQ4</accession>
<dbReference type="Pfam" id="PF00999">
    <property type="entry name" value="Na_H_Exchanger"/>
    <property type="match status" value="1"/>
</dbReference>